<gene>
    <name evidence="2" type="ORF">PSI23_11100</name>
</gene>
<name>A0ABT5LJ72_9GAMM</name>
<keyword evidence="3" id="KW-1185">Reference proteome</keyword>
<feature type="region of interest" description="Disordered" evidence="1">
    <location>
        <begin position="177"/>
        <end position="199"/>
    </location>
</feature>
<comment type="caution">
    <text evidence="2">The sequence shown here is derived from an EMBL/GenBank/DDBJ whole genome shotgun (WGS) entry which is preliminary data.</text>
</comment>
<feature type="compositionally biased region" description="Basic residues" evidence="1">
    <location>
        <begin position="180"/>
        <end position="199"/>
    </location>
</feature>
<evidence type="ECO:0000256" key="1">
    <source>
        <dbReference type="SAM" id="MobiDB-lite"/>
    </source>
</evidence>
<accession>A0ABT5LJ72</accession>
<protein>
    <submittedName>
        <fullName evidence="2">Uncharacterized protein</fullName>
    </submittedName>
</protein>
<evidence type="ECO:0000313" key="3">
    <source>
        <dbReference type="Proteomes" id="UP001217178"/>
    </source>
</evidence>
<reference evidence="2 3" key="1">
    <citation type="submission" date="2023-02" db="EMBL/GenBank/DDBJ databases">
        <title>Entomopathogenic bacteria.</title>
        <authorList>
            <person name="Machado R.A."/>
        </authorList>
    </citation>
    <scope>NUCLEOTIDE SEQUENCE [LARGE SCALE GENOMIC DNA]</scope>
    <source>
        <strain evidence="2 3">XENO-10</strain>
    </source>
</reference>
<dbReference type="EMBL" id="JAQRFI010000022">
    <property type="protein sequence ID" value="MDC9589830.1"/>
    <property type="molecule type" value="Genomic_DNA"/>
</dbReference>
<proteinExistence type="predicted"/>
<organism evidence="2 3">
    <name type="scientific">Xenorhabdus yunnanensis</name>
    <dbReference type="NCBI Taxonomy" id="3025878"/>
    <lineage>
        <taxon>Bacteria</taxon>
        <taxon>Pseudomonadati</taxon>
        <taxon>Pseudomonadota</taxon>
        <taxon>Gammaproteobacteria</taxon>
        <taxon>Enterobacterales</taxon>
        <taxon>Morganellaceae</taxon>
        <taxon>Xenorhabdus</taxon>
    </lineage>
</organism>
<evidence type="ECO:0000313" key="2">
    <source>
        <dbReference type="EMBL" id="MDC9589830.1"/>
    </source>
</evidence>
<sequence>MAVVSDLVAPLQLMCRSVGPAQAQLALVESMKTFMLETEIFTDTLQIPYQTGVREYWLDLPADQLISSIINVSVNDESTTRWARDGQYNVVQLFDDYHEGACVLVHYSWAITGIDNCQIPEEFLTRFRMPILDGARQYLHSMYGSQMVDYTVAQLAARQFHDAIADTKASRIMNFSNSRPKMHSGRVRRRTRTSARRLL</sequence>
<dbReference type="RefSeq" id="WP_273555146.1">
    <property type="nucleotide sequence ID" value="NZ_JAQRFI010000022.1"/>
</dbReference>
<dbReference type="Proteomes" id="UP001217178">
    <property type="component" value="Unassembled WGS sequence"/>
</dbReference>